<keyword evidence="5" id="KW-0406">Ion transport</keyword>
<feature type="transmembrane region" description="Helical" evidence="11">
    <location>
        <begin position="143"/>
        <end position="162"/>
    </location>
</feature>
<evidence type="ECO:0000256" key="8">
    <source>
        <dbReference type="ARBA" id="ARBA00023136"/>
    </source>
</evidence>
<evidence type="ECO:0000256" key="9">
    <source>
        <dbReference type="ARBA" id="ARBA00023303"/>
    </source>
</evidence>
<evidence type="ECO:0000256" key="10">
    <source>
        <dbReference type="PROSITE-ProRule" id="PRU00023"/>
    </source>
</evidence>
<keyword evidence="14" id="KW-1185">Reference proteome</keyword>
<evidence type="ECO:0000256" key="7">
    <source>
        <dbReference type="ARBA" id="ARBA00022989"/>
    </source>
</evidence>
<evidence type="ECO:0000313" key="13">
    <source>
        <dbReference type="EMBL" id="CAA2933512.1"/>
    </source>
</evidence>
<evidence type="ECO:0000256" key="11">
    <source>
        <dbReference type="SAM" id="Phobius"/>
    </source>
</evidence>
<dbReference type="SUPFAM" id="SSF81324">
    <property type="entry name" value="Voltage-gated potassium channels"/>
    <property type="match status" value="1"/>
</dbReference>
<evidence type="ECO:0000256" key="5">
    <source>
        <dbReference type="ARBA" id="ARBA00022882"/>
    </source>
</evidence>
<feature type="domain" description="Ion transport" evidence="12">
    <location>
        <begin position="122"/>
        <end position="248"/>
    </location>
</feature>
<sequence>MLGRGAKKKKKLTWKDTICGKNDTETISTDDKGSHGFYTDMLPSLGAHNSSKIKLRPFTISPFNPYTAWVCPFELGFLDRPWGPLSIADNVVNGFFMIDVILTFFADYLDKKPYLLIDTRMRIALRMEKDTNYNYFCVRVSKILCVILFVGHFAACVIYLIADKYPDPKVTWIGLTWENFHHMSLWDRYIISLCWAIVTLTTVGYGDLHPINTHEMIFDIFYMLFNLGLTSYTIGNMTNLIVQGTNRTRKFRESIQAASSFAKRNNLPRQLEDQMLAHLCLMYRTDSEGLHQQETLDTHPKAIQSSISHFLFYSLIDKVSEMKPEYLPPGEDLLKEYQHPEVQAISADMELMLARGQMDLPLILCFAAERGDDVLLFQLLKRGSDPNELSRNGRTALHLAASKGKLECVLLLLDSGAELTVKIPKEMFLYGMQYWGNMKLLKSYSLTTGQHYFLAMWASMLVSQPSKAT</sequence>
<dbReference type="GO" id="GO:0034702">
    <property type="term" value="C:monoatomic ion channel complex"/>
    <property type="evidence" value="ECO:0007669"/>
    <property type="project" value="UniProtKB-KW"/>
</dbReference>
<dbReference type="PANTHER" id="PTHR45743:SF2">
    <property type="entry name" value="POTASSIUM CHANNEL AKT1"/>
    <property type="match status" value="1"/>
</dbReference>
<dbReference type="PROSITE" id="PS50088">
    <property type="entry name" value="ANK_REPEAT"/>
    <property type="match status" value="1"/>
</dbReference>
<dbReference type="Gene3D" id="1.10.287.70">
    <property type="match status" value="1"/>
</dbReference>
<dbReference type="GO" id="GO:0005249">
    <property type="term" value="F:voltage-gated potassium channel activity"/>
    <property type="evidence" value="ECO:0007669"/>
    <property type="project" value="InterPro"/>
</dbReference>
<comment type="caution">
    <text evidence="13">The sequence shown here is derived from an EMBL/GenBank/DDBJ whole genome shotgun (WGS) entry which is preliminary data.</text>
</comment>
<organism evidence="13 14">
    <name type="scientific">Olea europaea subsp. europaea</name>
    <dbReference type="NCBI Taxonomy" id="158383"/>
    <lineage>
        <taxon>Eukaryota</taxon>
        <taxon>Viridiplantae</taxon>
        <taxon>Streptophyta</taxon>
        <taxon>Embryophyta</taxon>
        <taxon>Tracheophyta</taxon>
        <taxon>Spermatophyta</taxon>
        <taxon>Magnoliopsida</taxon>
        <taxon>eudicotyledons</taxon>
        <taxon>Gunneridae</taxon>
        <taxon>Pentapetalae</taxon>
        <taxon>asterids</taxon>
        <taxon>lamiids</taxon>
        <taxon>Lamiales</taxon>
        <taxon>Oleaceae</taxon>
        <taxon>Oleeae</taxon>
        <taxon>Olea</taxon>
    </lineage>
</organism>
<dbReference type="AlphaFoldDB" id="A0A8S0PBY8"/>
<dbReference type="EMBL" id="CACTIH010000004">
    <property type="protein sequence ID" value="CAA2933512.1"/>
    <property type="molecule type" value="Genomic_DNA"/>
</dbReference>
<dbReference type="Pfam" id="PF00520">
    <property type="entry name" value="Ion_trans"/>
    <property type="match status" value="1"/>
</dbReference>
<dbReference type="OrthoDB" id="1712306at2759"/>
<dbReference type="Proteomes" id="UP000594638">
    <property type="component" value="Unassembled WGS sequence"/>
</dbReference>
<dbReference type="InterPro" id="IPR005821">
    <property type="entry name" value="Ion_trans_dom"/>
</dbReference>
<keyword evidence="4" id="KW-0631">Potassium channel</keyword>
<dbReference type="SMART" id="SM00248">
    <property type="entry name" value="ANK"/>
    <property type="match status" value="2"/>
</dbReference>
<evidence type="ECO:0000313" key="14">
    <source>
        <dbReference type="Proteomes" id="UP000594638"/>
    </source>
</evidence>
<evidence type="ECO:0000256" key="1">
    <source>
        <dbReference type="ARBA" id="ARBA00004141"/>
    </source>
</evidence>
<keyword evidence="2" id="KW-0633">Potassium transport</keyword>
<dbReference type="Gene3D" id="1.25.40.20">
    <property type="entry name" value="Ankyrin repeat-containing domain"/>
    <property type="match status" value="1"/>
</dbReference>
<protein>
    <submittedName>
        <fullName evidence="13">Potassium channel AKT1</fullName>
    </submittedName>
</protein>
<comment type="subcellular location">
    <subcellularLocation>
        <location evidence="1">Membrane</location>
        <topology evidence="1">Multi-pass membrane protein</topology>
    </subcellularLocation>
</comment>
<reference evidence="13 14" key="1">
    <citation type="submission" date="2019-12" db="EMBL/GenBank/DDBJ databases">
        <authorList>
            <person name="Alioto T."/>
            <person name="Alioto T."/>
            <person name="Gomez Garrido J."/>
        </authorList>
    </citation>
    <scope>NUCLEOTIDE SEQUENCE [LARGE SCALE GENOMIC DNA]</scope>
</reference>
<dbReference type="InterPro" id="IPR045319">
    <property type="entry name" value="KAT/AKT"/>
</dbReference>
<evidence type="ECO:0000259" key="12">
    <source>
        <dbReference type="Pfam" id="PF00520"/>
    </source>
</evidence>
<keyword evidence="9 13" id="KW-0407">Ion channel</keyword>
<keyword evidence="8 11" id="KW-0472">Membrane</keyword>
<keyword evidence="5" id="KW-0851">Voltage-gated channel</keyword>
<evidence type="ECO:0000256" key="2">
    <source>
        <dbReference type="ARBA" id="ARBA00022538"/>
    </source>
</evidence>
<keyword evidence="7 11" id="KW-1133">Transmembrane helix</keyword>
<name>A0A8S0PBY8_OLEEU</name>
<gene>
    <name evidence="13" type="ORF">OLEA9_A095380</name>
</gene>
<dbReference type="InterPro" id="IPR036770">
    <property type="entry name" value="Ankyrin_rpt-contain_sf"/>
</dbReference>
<dbReference type="Pfam" id="PF12796">
    <property type="entry name" value="Ank_2"/>
    <property type="match status" value="1"/>
</dbReference>
<feature type="transmembrane region" description="Helical" evidence="11">
    <location>
        <begin position="189"/>
        <end position="208"/>
    </location>
</feature>
<dbReference type="PROSITE" id="PS50297">
    <property type="entry name" value="ANK_REP_REGION"/>
    <property type="match status" value="1"/>
</dbReference>
<proteinExistence type="predicted"/>
<keyword evidence="3 11" id="KW-0812">Transmembrane</keyword>
<accession>A0A8S0PBY8</accession>
<feature type="repeat" description="ANK" evidence="10">
    <location>
        <begin position="392"/>
        <end position="424"/>
    </location>
</feature>
<feature type="transmembrane region" description="Helical" evidence="11">
    <location>
        <begin position="220"/>
        <end position="242"/>
    </location>
</feature>
<dbReference type="PANTHER" id="PTHR45743">
    <property type="entry name" value="POTASSIUM CHANNEL AKT1"/>
    <property type="match status" value="1"/>
</dbReference>
<evidence type="ECO:0000256" key="6">
    <source>
        <dbReference type="ARBA" id="ARBA00022958"/>
    </source>
</evidence>
<dbReference type="Gramene" id="OE9A095380T1">
    <property type="protein sequence ID" value="OE9A095380C1"/>
    <property type="gene ID" value="OE9A095380"/>
</dbReference>
<keyword evidence="6" id="KW-0630">Potassium</keyword>
<keyword evidence="10" id="KW-0040">ANK repeat</keyword>
<dbReference type="InterPro" id="IPR002110">
    <property type="entry name" value="Ankyrin_rpt"/>
</dbReference>
<dbReference type="SUPFAM" id="SSF48403">
    <property type="entry name" value="Ankyrin repeat"/>
    <property type="match status" value="1"/>
</dbReference>
<evidence type="ECO:0000256" key="3">
    <source>
        <dbReference type="ARBA" id="ARBA00022692"/>
    </source>
</evidence>
<evidence type="ECO:0000256" key="4">
    <source>
        <dbReference type="ARBA" id="ARBA00022826"/>
    </source>
</evidence>
<keyword evidence="5" id="KW-0813">Transport</keyword>